<evidence type="ECO:0000259" key="1">
    <source>
        <dbReference type="Pfam" id="PF01156"/>
    </source>
</evidence>
<dbReference type="InterPro" id="IPR036452">
    <property type="entry name" value="Ribo_hydro-like"/>
</dbReference>
<protein>
    <recommendedName>
        <fullName evidence="1">Inosine/uridine-preferring nucleoside hydrolase domain-containing protein</fullName>
    </recommendedName>
</protein>
<dbReference type="HOGENOM" id="CLU_036838_11_0_11"/>
<comment type="caution">
    <text evidence="2">The sequence shown here is derived from an EMBL/GenBank/DDBJ whole genome shotgun (WGS) entry which is preliminary data.</text>
</comment>
<reference evidence="2 3" key="1">
    <citation type="submission" date="2012-09" db="EMBL/GenBank/DDBJ databases">
        <title>The Genome Sequence of Actinobaculum massiliae ACS-171-V-COL2.</title>
        <authorList>
            <consortium name="The Broad Institute Genome Sequencing Platform"/>
            <person name="Earl A."/>
            <person name="Ward D."/>
            <person name="Feldgarden M."/>
            <person name="Gevers D."/>
            <person name="Saerens B."/>
            <person name="Vaneechoutte M."/>
            <person name="Walker B."/>
            <person name="Young S.K."/>
            <person name="Zeng Q."/>
            <person name="Gargeya S."/>
            <person name="Fitzgerald M."/>
            <person name="Haas B."/>
            <person name="Abouelleil A."/>
            <person name="Alvarado L."/>
            <person name="Arachchi H.M."/>
            <person name="Berlin A."/>
            <person name="Chapman S.B."/>
            <person name="Goldberg J."/>
            <person name="Griggs A."/>
            <person name="Gujja S."/>
            <person name="Hansen M."/>
            <person name="Howarth C."/>
            <person name="Imamovic A."/>
            <person name="Larimer J."/>
            <person name="McCowen C."/>
            <person name="Montmayeur A."/>
            <person name="Murphy C."/>
            <person name="Neiman D."/>
            <person name="Pearson M."/>
            <person name="Priest M."/>
            <person name="Roberts A."/>
            <person name="Saif S."/>
            <person name="Shea T."/>
            <person name="Sisk P."/>
            <person name="Sykes S."/>
            <person name="Wortman J."/>
            <person name="Nusbaum C."/>
            <person name="Birren B."/>
        </authorList>
    </citation>
    <scope>NUCLEOTIDE SEQUENCE [LARGE SCALE GENOMIC DNA]</scope>
    <source>
        <strain evidence="3">ACS-171-V-Col2</strain>
    </source>
</reference>
<dbReference type="RefSeq" id="WP_007001063.1">
    <property type="nucleotide sequence ID" value="NZ_JH992955.1"/>
</dbReference>
<proteinExistence type="predicted"/>
<dbReference type="InterPro" id="IPR001910">
    <property type="entry name" value="Inosine/uridine_hydrolase_dom"/>
</dbReference>
<gene>
    <name evidence="2" type="ORF">HMPREF9233_00857</name>
</gene>
<evidence type="ECO:0000313" key="3">
    <source>
        <dbReference type="Proteomes" id="UP000009888"/>
    </source>
</evidence>
<dbReference type="SUPFAM" id="SSF53590">
    <property type="entry name" value="Nucleoside hydrolase"/>
    <property type="match status" value="1"/>
</dbReference>
<feature type="domain" description="Inosine/uridine-preferring nucleoside hydrolase" evidence="1">
    <location>
        <begin position="7"/>
        <end position="304"/>
    </location>
</feature>
<dbReference type="AlphaFoldDB" id="K9EGR2"/>
<dbReference type="STRING" id="202789.GCA_001457435_01268"/>
<dbReference type="Pfam" id="PF01156">
    <property type="entry name" value="IU_nuc_hydro"/>
    <property type="match status" value="1"/>
</dbReference>
<dbReference type="EMBL" id="AGWL01000005">
    <property type="protein sequence ID" value="EKU95096.1"/>
    <property type="molecule type" value="Genomic_DNA"/>
</dbReference>
<dbReference type="Proteomes" id="UP000009888">
    <property type="component" value="Unassembled WGS sequence"/>
</dbReference>
<dbReference type="Gene3D" id="3.90.245.10">
    <property type="entry name" value="Ribonucleoside hydrolase-like"/>
    <property type="match status" value="1"/>
</dbReference>
<keyword evidence="3" id="KW-1185">Reference proteome</keyword>
<dbReference type="PANTHER" id="PTHR46190">
    <property type="entry name" value="SI:CH211-201H21.5-RELATED"/>
    <property type="match status" value="1"/>
</dbReference>
<accession>K9EGR2</accession>
<dbReference type="GO" id="GO:0016799">
    <property type="term" value="F:hydrolase activity, hydrolyzing N-glycosyl compounds"/>
    <property type="evidence" value="ECO:0007669"/>
    <property type="project" value="InterPro"/>
</dbReference>
<dbReference type="PANTHER" id="PTHR46190:SF1">
    <property type="entry name" value="SI:CH211-201H21.5"/>
    <property type="match status" value="1"/>
</dbReference>
<dbReference type="InterPro" id="IPR052775">
    <property type="entry name" value="IUN_hydrolase"/>
</dbReference>
<organism evidence="2 3">
    <name type="scientific">Actinobaculum massiliense ACS-171-V-Col2</name>
    <dbReference type="NCBI Taxonomy" id="883066"/>
    <lineage>
        <taxon>Bacteria</taxon>
        <taxon>Bacillati</taxon>
        <taxon>Actinomycetota</taxon>
        <taxon>Actinomycetes</taxon>
        <taxon>Actinomycetales</taxon>
        <taxon>Actinomycetaceae</taxon>
        <taxon>Actinobaculum</taxon>
    </lineage>
</organism>
<evidence type="ECO:0000313" key="2">
    <source>
        <dbReference type="EMBL" id="EKU95096.1"/>
    </source>
</evidence>
<sequence length="328" mass="35580">MEKIPFILDTDTAQDDCVAILFGVCDPRADLQAITMVAGNVGFEQQVRNALLTLNVAGKLGDVPIYTGCSQPIMREWVSASEVHGDGSGGLSMDFEKAEIQKEHAVNAMLRIVNERPGEVSIVAIGPLTNVASAVVLDRGFAKKVKSLYIMGGSENGRGNTTSSAEFNFYVDPEAAQIVFTAGFEDIHVLTWDPVTLRDATISRDIYNEKTKSPTPIGKFFKSVCDATLDFNESVGVDGSTHPDSMTLATMLHPELVEDSSPMRIDVETASELTRGYSAMAWDKFGLNANATVIHKVDHDGFFELLDKLLATQTTPTLEIREPDGSTL</sequence>
<dbReference type="PATRIC" id="fig|883066.3.peg.895"/>
<dbReference type="eggNOG" id="COG1957">
    <property type="taxonomic scope" value="Bacteria"/>
</dbReference>
<name>K9EGR2_9ACTO</name>